<reference evidence="1 2" key="1">
    <citation type="submission" date="2019-06" db="EMBL/GenBank/DDBJ databases">
        <title>Whole genome shotgun sequence of Cellulomonas uda NBRC 3747.</title>
        <authorList>
            <person name="Hosoyama A."/>
            <person name="Uohara A."/>
            <person name="Ohji S."/>
            <person name="Ichikawa N."/>
        </authorList>
    </citation>
    <scope>NUCLEOTIDE SEQUENCE [LARGE SCALE GENOMIC DNA]</scope>
    <source>
        <strain evidence="1 2">NBRC 3747</strain>
    </source>
</reference>
<name>A0A4Y3K9E0_CELUD</name>
<keyword evidence="2" id="KW-1185">Reference proteome</keyword>
<comment type="caution">
    <text evidence="1">The sequence shown here is derived from an EMBL/GenBank/DDBJ whole genome shotgun (WGS) entry which is preliminary data.</text>
</comment>
<sequence length="55" mass="5461">MAQAAFTYAEGGYLTVVDGIVGPWMLAQTACAVHAAVGSGRYVLGPSDHAGPPGA</sequence>
<evidence type="ECO:0000313" key="2">
    <source>
        <dbReference type="Proteomes" id="UP000315842"/>
    </source>
</evidence>
<dbReference type="EMBL" id="BJLP01000013">
    <property type="protein sequence ID" value="GEA80582.1"/>
    <property type="molecule type" value="Genomic_DNA"/>
</dbReference>
<dbReference type="AlphaFoldDB" id="A0A4Y3K9E0"/>
<proteinExistence type="predicted"/>
<evidence type="ECO:0000313" key="1">
    <source>
        <dbReference type="EMBL" id="GEA80582.1"/>
    </source>
</evidence>
<dbReference type="RefSeq" id="WP_208404929.1">
    <property type="nucleotide sequence ID" value="NZ_BJLP01000013.1"/>
</dbReference>
<organism evidence="1 2">
    <name type="scientific">Cellulomonas uda</name>
    <dbReference type="NCBI Taxonomy" id="1714"/>
    <lineage>
        <taxon>Bacteria</taxon>
        <taxon>Bacillati</taxon>
        <taxon>Actinomycetota</taxon>
        <taxon>Actinomycetes</taxon>
        <taxon>Micrococcales</taxon>
        <taxon>Cellulomonadaceae</taxon>
        <taxon>Cellulomonas</taxon>
    </lineage>
</organism>
<dbReference type="Proteomes" id="UP000315842">
    <property type="component" value="Unassembled WGS sequence"/>
</dbReference>
<protein>
    <submittedName>
        <fullName evidence="1">Uncharacterized protein</fullName>
    </submittedName>
</protein>
<gene>
    <name evidence="1" type="ORF">CUD01_10260</name>
</gene>
<accession>A0A4Y3K9E0</accession>